<dbReference type="InterPro" id="IPR046347">
    <property type="entry name" value="bZIP_sf"/>
</dbReference>
<dbReference type="EMBL" id="JAUUTY010000007">
    <property type="protein sequence ID" value="KAK1611483.1"/>
    <property type="molecule type" value="Genomic_DNA"/>
</dbReference>
<accession>A0AAD8QYP5</accession>
<dbReference type="GO" id="GO:0003700">
    <property type="term" value="F:DNA-binding transcription factor activity"/>
    <property type="evidence" value="ECO:0007669"/>
    <property type="project" value="InterPro"/>
</dbReference>
<dbReference type="AlphaFoldDB" id="A0AAD8QYP5"/>
<evidence type="ECO:0000256" key="1">
    <source>
        <dbReference type="ARBA" id="ARBA00023015"/>
    </source>
</evidence>
<dbReference type="PANTHER" id="PTHR46324">
    <property type="entry name" value="BASIC LEUCINE ZIPPER 43-RELATED"/>
    <property type="match status" value="1"/>
</dbReference>
<dbReference type="Proteomes" id="UP001231189">
    <property type="component" value="Unassembled WGS sequence"/>
</dbReference>
<dbReference type="Gene3D" id="1.20.5.170">
    <property type="match status" value="1"/>
</dbReference>
<reference evidence="5" key="1">
    <citation type="submission" date="2023-07" db="EMBL/GenBank/DDBJ databases">
        <title>A chromosome-level genome assembly of Lolium multiflorum.</title>
        <authorList>
            <person name="Chen Y."/>
            <person name="Copetti D."/>
            <person name="Kolliker R."/>
            <person name="Studer B."/>
        </authorList>
    </citation>
    <scope>NUCLEOTIDE SEQUENCE</scope>
    <source>
        <strain evidence="5">02402/16</strain>
        <tissue evidence="5">Leaf</tissue>
    </source>
</reference>
<feature type="domain" description="BZIP" evidence="4">
    <location>
        <begin position="80"/>
        <end position="143"/>
    </location>
</feature>
<dbReference type="SUPFAM" id="SSF57959">
    <property type="entry name" value="Leucine zipper domain"/>
    <property type="match status" value="1"/>
</dbReference>
<keyword evidence="2" id="KW-0804">Transcription</keyword>
<evidence type="ECO:0000313" key="5">
    <source>
        <dbReference type="EMBL" id="KAK1611483.1"/>
    </source>
</evidence>
<protein>
    <recommendedName>
        <fullName evidence="4">BZIP domain-containing protein</fullName>
    </recommendedName>
</protein>
<keyword evidence="6" id="KW-1185">Reference proteome</keyword>
<dbReference type="InterPro" id="IPR004827">
    <property type="entry name" value="bZIP"/>
</dbReference>
<gene>
    <name evidence="5" type="ORF">QYE76_035156</name>
</gene>
<dbReference type="Pfam" id="PF00170">
    <property type="entry name" value="bZIP_1"/>
    <property type="match status" value="1"/>
</dbReference>
<proteinExistence type="predicted"/>
<evidence type="ECO:0000313" key="6">
    <source>
        <dbReference type="Proteomes" id="UP001231189"/>
    </source>
</evidence>
<keyword evidence="1" id="KW-0805">Transcription regulation</keyword>
<evidence type="ECO:0000259" key="4">
    <source>
        <dbReference type="PROSITE" id="PS50217"/>
    </source>
</evidence>
<dbReference type="InterPro" id="IPR044521">
    <property type="entry name" value="AtbZIP8/43"/>
</dbReference>
<feature type="region of interest" description="Disordered" evidence="3">
    <location>
        <begin position="25"/>
        <end position="102"/>
    </location>
</feature>
<dbReference type="PANTHER" id="PTHR46324:SF8">
    <property type="entry name" value="OCS ELEMENT-BINDING FACTOR 1"/>
    <property type="match status" value="1"/>
</dbReference>
<comment type="caution">
    <text evidence="5">The sequence shown here is derived from an EMBL/GenBank/DDBJ whole genome shotgun (WGS) entry which is preliminary data.</text>
</comment>
<feature type="region of interest" description="Disordered" evidence="3">
    <location>
        <begin position="152"/>
        <end position="179"/>
    </location>
</feature>
<organism evidence="5 6">
    <name type="scientific">Lolium multiflorum</name>
    <name type="common">Italian ryegrass</name>
    <name type="synonym">Lolium perenne subsp. multiflorum</name>
    <dbReference type="NCBI Taxonomy" id="4521"/>
    <lineage>
        <taxon>Eukaryota</taxon>
        <taxon>Viridiplantae</taxon>
        <taxon>Streptophyta</taxon>
        <taxon>Embryophyta</taxon>
        <taxon>Tracheophyta</taxon>
        <taxon>Spermatophyta</taxon>
        <taxon>Magnoliopsida</taxon>
        <taxon>Liliopsida</taxon>
        <taxon>Poales</taxon>
        <taxon>Poaceae</taxon>
        <taxon>BOP clade</taxon>
        <taxon>Pooideae</taxon>
        <taxon>Poodae</taxon>
        <taxon>Poeae</taxon>
        <taxon>Poeae Chloroplast Group 2 (Poeae type)</taxon>
        <taxon>Loliodinae</taxon>
        <taxon>Loliinae</taxon>
        <taxon>Lolium</taxon>
    </lineage>
</organism>
<feature type="compositionally biased region" description="Basic and acidic residues" evidence="3">
    <location>
        <begin position="152"/>
        <end position="164"/>
    </location>
</feature>
<evidence type="ECO:0000256" key="3">
    <source>
        <dbReference type="SAM" id="MobiDB-lite"/>
    </source>
</evidence>
<name>A0AAD8QYP5_LOLMU</name>
<dbReference type="SMART" id="SM00338">
    <property type="entry name" value="BRLZ"/>
    <property type="match status" value="1"/>
</dbReference>
<evidence type="ECO:0000256" key="2">
    <source>
        <dbReference type="ARBA" id="ARBA00023163"/>
    </source>
</evidence>
<dbReference type="PROSITE" id="PS50217">
    <property type="entry name" value="BZIP"/>
    <property type="match status" value="1"/>
</dbReference>
<sequence length="179" mass="19336">MQMQQDIAAGMAYHSAGFAGLPTYCFSPPPPHQQNHSSSSQDVDFVQGLLASDGAAGGGNGHRPPCSSSSSPGRGAVMSETRKARRLASNRESARRSRVRRRRQLDELSAITAELRATNQRLVVELNRAEARYAQVARENARLREEARHLREKLAADDAEKTDEAGGDVGDEAAAARTP</sequence>
<dbReference type="PROSITE" id="PS00036">
    <property type="entry name" value="BZIP_BASIC"/>
    <property type="match status" value="1"/>
</dbReference>